<proteinExistence type="predicted"/>
<gene>
    <name evidence="3" type="ORF">AA314_00655</name>
    <name evidence="4" type="ORF">ATI61_106408</name>
</gene>
<dbReference type="Proteomes" id="UP000256345">
    <property type="component" value="Unassembled WGS sequence"/>
</dbReference>
<evidence type="ECO:0000256" key="2">
    <source>
        <dbReference type="ARBA" id="ARBA00022679"/>
    </source>
</evidence>
<dbReference type="RefSeq" id="WP_047854240.1">
    <property type="nucleotide sequence ID" value="NZ_CP011509.1"/>
</dbReference>
<dbReference type="PANTHER" id="PTHR34136:SF1">
    <property type="entry name" value="UDP-N-ACETYL-D-MANNOSAMINURONIC ACID TRANSFERASE"/>
    <property type="match status" value="1"/>
</dbReference>
<reference evidence="3 5" key="1">
    <citation type="submission" date="2015-05" db="EMBL/GenBank/DDBJ databases">
        <title>Genome assembly of Archangium gephyra DSM 2261.</title>
        <authorList>
            <person name="Sharma G."/>
            <person name="Subramanian S."/>
        </authorList>
    </citation>
    <scope>NUCLEOTIDE SEQUENCE [LARGE SCALE GENOMIC DNA]</scope>
    <source>
        <strain evidence="3 5">DSM 2261</strain>
    </source>
</reference>
<dbReference type="KEGG" id="age:AA314_00655"/>
<dbReference type="GO" id="GO:0016758">
    <property type="term" value="F:hexosyltransferase activity"/>
    <property type="evidence" value="ECO:0007669"/>
    <property type="project" value="TreeGrafter"/>
</dbReference>
<evidence type="ECO:0000313" key="3">
    <source>
        <dbReference type="EMBL" id="AKI99028.1"/>
    </source>
</evidence>
<organism evidence="3 5">
    <name type="scientific">Archangium gephyra</name>
    <dbReference type="NCBI Taxonomy" id="48"/>
    <lineage>
        <taxon>Bacteria</taxon>
        <taxon>Pseudomonadati</taxon>
        <taxon>Myxococcota</taxon>
        <taxon>Myxococcia</taxon>
        <taxon>Myxococcales</taxon>
        <taxon>Cystobacterineae</taxon>
        <taxon>Archangiaceae</taxon>
        <taxon>Archangium</taxon>
    </lineage>
</organism>
<evidence type="ECO:0000313" key="6">
    <source>
        <dbReference type="Proteomes" id="UP000256345"/>
    </source>
</evidence>
<sequence>MSSQEPTKSERARNFMALMNRIRIIDDEAAEQALLDELSRPTRPFILSFLNAHAVNLGWNQPGMLEGLLRSDMVLRDGIGVKLGLKAFQRPFGLNMNGTDFIPKVARAYKGRRVALFGTRSPWLDNARRTLEEWGLNVVASQEGFDPPETYLRLAAETKPELIIMAMGMPKQEEVSVKLREVLTHPVLIVNGGAILDYIGGKVPRAPVVMRQVGMEWLFRLAVEPRRLFSRYVLGIPIYFAHVAEVRRSGETGEPPGGQAVR</sequence>
<reference evidence="4 6" key="2">
    <citation type="submission" date="2018-08" db="EMBL/GenBank/DDBJ databases">
        <title>Genomic Encyclopedia of Archaeal and Bacterial Type Strains, Phase II (KMG-II): from individual species to whole genera.</title>
        <authorList>
            <person name="Goeker M."/>
        </authorList>
    </citation>
    <scope>NUCLEOTIDE SEQUENCE [LARGE SCALE GENOMIC DNA]</scope>
    <source>
        <strain evidence="4 6">DSM 2261</strain>
    </source>
</reference>
<dbReference type="Proteomes" id="UP000035579">
    <property type="component" value="Chromosome"/>
</dbReference>
<name>A0AAC8Q176_9BACT</name>
<evidence type="ECO:0000313" key="5">
    <source>
        <dbReference type="Proteomes" id="UP000035579"/>
    </source>
</evidence>
<dbReference type="CDD" id="cd06533">
    <property type="entry name" value="Glyco_transf_WecG_TagA"/>
    <property type="match status" value="1"/>
</dbReference>
<keyword evidence="1" id="KW-0328">Glycosyltransferase</keyword>
<dbReference type="PANTHER" id="PTHR34136">
    <property type="match status" value="1"/>
</dbReference>
<dbReference type="EMBL" id="QUMU01000006">
    <property type="protein sequence ID" value="REG30938.1"/>
    <property type="molecule type" value="Genomic_DNA"/>
</dbReference>
<dbReference type="EMBL" id="CP011509">
    <property type="protein sequence ID" value="AKI99028.1"/>
    <property type="molecule type" value="Genomic_DNA"/>
</dbReference>
<dbReference type="InterPro" id="IPR004629">
    <property type="entry name" value="WecG_TagA_CpsF"/>
</dbReference>
<evidence type="ECO:0000256" key="1">
    <source>
        <dbReference type="ARBA" id="ARBA00022676"/>
    </source>
</evidence>
<keyword evidence="6" id="KW-1185">Reference proteome</keyword>
<protein>
    <submittedName>
        <fullName evidence="3">N-acetylmannosaminyltransferase</fullName>
    </submittedName>
</protein>
<evidence type="ECO:0000313" key="4">
    <source>
        <dbReference type="EMBL" id="REG30938.1"/>
    </source>
</evidence>
<accession>A0AAC8Q176</accession>
<dbReference type="Pfam" id="PF03808">
    <property type="entry name" value="Glyco_tran_WecG"/>
    <property type="match status" value="1"/>
</dbReference>
<dbReference type="AlphaFoldDB" id="A0AAC8Q176"/>
<dbReference type="NCBIfam" id="TIGR00696">
    <property type="entry name" value="wecG_tagA_cpsF"/>
    <property type="match status" value="1"/>
</dbReference>
<keyword evidence="2" id="KW-0808">Transferase</keyword>